<dbReference type="Pfam" id="PF14508">
    <property type="entry name" value="GH97_N"/>
    <property type="match status" value="1"/>
</dbReference>
<dbReference type="SUPFAM" id="SSF51445">
    <property type="entry name" value="(Trans)glycosidases"/>
    <property type="match status" value="1"/>
</dbReference>
<dbReference type="Pfam" id="PF14509">
    <property type="entry name" value="GH97_C"/>
    <property type="match status" value="1"/>
</dbReference>
<proteinExistence type="predicted"/>
<evidence type="ECO:0000256" key="1">
    <source>
        <dbReference type="ARBA" id="ARBA00001913"/>
    </source>
</evidence>
<gene>
    <name evidence="10" type="ORF">A4H97_01345</name>
</gene>
<dbReference type="InterPro" id="IPR013785">
    <property type="entry name" value="Aldolase_TIM"/>
</dbReference>
<dbReference type="PANTHER" id="PTHR35803">
    <property type="entry name" value="GLUCAN 1,4-ALPHA-GLUCOSIDASE SUSB-RELATED"/>
    <property type="match status" value="1"/>
</dbReference>
<evidence type="ECO:0000259" key="7">
    <source>
        <dbReference type="Pfam" id="PF10566"/>
    </source>
</evidence>
<keyword evidence="5" id="KW-0326">Glycosidase</keyword>
<dbReference type="Proteomes" id="UP000192610">
    <property type="component" value="Unassembled WGS sequence"/>
</dbReference>
<feature type="domain" description="Glycosyl-hydrolase 97 N-terminal" evidence="8">
    <location>
        <begin position="28"/>
        <end position="290"/>
    </location>
</feature>
<keyword evidence="6" id="KW-0732">Signal</keyword>
<comment type="cofactor">
    <cofactor evidence="1">
        <name>Ca(2+)</name>
        <dbReference type="ChEBI" id="CHEBI:29108"/>
    </cofactor>
</comment>
<feature type="domain" description="Glycosyl-hydrolase 97 C-terminal oligomerisation" evidence="9">
    <location>
        <begin position="556"/>
        <end position="645"/>
    </location>
</feature>
<keyword evidence="11" id="KW-1185">Reference proteome</keyword>
<dbReference type="InterPro" id="IPR017853">
    <property type="entry name" value="GH"/>
</dbReference>
<dbReference type="OrthoDB" id="57532at2"/>
<dbReference type="InterPro" id="IPR052720">
    <property type="entry name" value="Glycosyl_hydrolase_97"/>
</dbReference>
<comment type="subunit">
    <text evidence="2">Monomer.</text>
</comment>
<dbReference type="EMBL" id="LVXG01000012">
    <property type="protein sequence ID" value="OQP50512.1"/>
    <property type="molecule type" value="Genomic_DNA"/>
</dbReference>
<dbReference type="AlphaFoldDB" id="A0A1V9EWS8"/>
<feature type="domain" description="Glycosyl-hydrolase 97 catalytic" evidence="7">
    <location>
        <begin position="314"/>
        <end position="461"/>
    </location>
</feature>
<evidence type="ECO:0000256" key="2">
    <source>
        <dbReference type="ARBA" id="ARBA00011245"/>
    </source>
</evidence>
<evidence type="ECO:0000256" key="3">
    <source>
        <dbReference type="ARBA" id="ARBA00022801"/>
    </source>
</evidence>
<dbReference type="STRING" id="354355.SAMN05660816_00676"/>
<dbReference type="GO" id="GO:0016798">
    <property type="term" value="F:hydrolase activity, acting on glycosyl bonds"/>
    <property type="evidence" value="ECO:0007669"/>
    <property type="project" value="UniProtKB-KW"/>
</dbReference>
<dbReference type="Gene3D" id="2.70.98.10">
    <property type="match status" value="1"/>
</dbReference>
<feature type="signal peptide" evidence="6">
    <location>
        <begin position="1"/>
        <end position="22"/>
    </location>
</feature>
<dbReference type="RefSeq" id="WP_081198845.1">
    <property type="nucleotide sequence ID" value="NZ_FOCZ01000001.1"/>
</dbReference>
<dbReference type="InterPro" id="IPR029483">
    <property type="entry name" value="GH97_C"/>
</dbReference>
<dbReference type="InterPro" id="IPR019563">
    <property type="entry name" value="GH97_catalytic"/>
</dbReference>
<protein>
    <submittedName>
        <fullName evidence="10">Alpha-glucosidase</fullName>
    </submittedName>
</protein>
<keyword evidence="4" id="KW-0106">Calcium</keyword>
<dbReference type="Gene3D" id="3.20.20.70">
    <property type="entry name" value="Aldolase class I"/>
    <property type="match status" value="1"/>
</dbReference>
<dbReference type="InterPro" id="IPR029486">
    <property type="entry name" value="GH97_N"/>
</dbReference>
<reference evidence="11" key="1">
    <citation type="submission" date="2016-04" db="EMBL/GenBank/DDBJ databases">
        <authorList>
            <person name="Chen L."/>
            <person name="Zhuang W."/>
            <person name="Wang G."/>
        </authorList>
    </citation>
    <scope>NUCLEOTIDE SEQUENCE [LARGE SCALE GENOMIC DNA]</scope>
    <source>
        <strain evidence="11">17621</strain>
    </source>
</reference>
<evidence type="ECO:0000256" key="4">
    <source>
        <dbReference type="ARBA" id="ARBA00022837"/>
    </source>
</evidence>
<accession>A0A1V9EWS8</accession>
<dbReference type="PANTHER" id="PTHR35803:SF2">
    <property type="entry name" value="RETAINING ALPHA-GALACTOSIDASE"/>
    <property type="match status" value="1"/>
</dbReference>
<sequence length="647" mass="71765">MKKLVALCIPILLVYSSSIAQSAGVSILSPNKSIQVTCQLDGEGKPTYSVQYKNSVVLEPSQLGLVCPDGDFSRALVQTTVTPPALVKDKYQLVSGKRQSNVYTANRRVIHYRNAGGGLLDLIWQVSNDGVAFRYYFPGATTEPKQIDTEYTSFHLPATAKGWLQPMSVAKTGWEQVNPCYEEFYEKGIAAGTPSPLKAGWVYPALFQSAGHWLLITEADMDGRYCGTRLDNDSANTNYHIAFPDTREVIPGKGLKPSGTGPFYSPWRIITVGSLANIIESSLGTDLAKPAAAGQHFSFAKAGKSAWSWALLKDDSIVYDVQKRFIDYAADMHWQYSLIDVNWDTKIGYDSIQLLINYAKQKKVGVWLWYNSAGSWNTTPYHPRNKLLTHEDRDKEFSRLAEMGVAGIKIDFFGGDGQSMIQYYIDILNDAAAHHLMVNFHGATLPRGWQRTWPNLMSAEAIKGFEYITFGQTAADEEPAHTAVLPFTRNAFDPIDFTPMCLYKIPRINRQTTAAFELALSVLFLSGAQHFVETPAGMAHMPGYVKEFLQKLPTGWDDVRFIDGFPGEFVVLARKSGNKWYLAGINGSTQKRSLALDLSAYKAKKAVVLLNSKGDNFIDQQAVTLLPNKKENITLGAHDGFVMVLVP</sequence>
<comment type="caution">
    <text evidence="10">The sequence shown here is derived from an EMBL/GenBank/DDBJ whole genome shotgun (WGS) entry which is preliminary data.</text>
</comment>
<dbReference type="Gene3D" id="2.60.40.1180">
    <property type="entry name" value="Golgi alpha-mannosidase II"/>
    <property type="match status" value="1"/>
</dbReference>
<evidence type="ECO:0000256" key="5">
    <source>
        <dbReference type="ARBA" id="ARBA00023295"/>
    </source>
</evidence>
<evidence type="ECO:0000259" key="8">
    <source>
        <dbReference type="Pfam" id="PF14508"/>
    </source>
</evidence>
<evidence type="ECO:0000256" key="6">
    <source>
        <dbReference type="SAM" id="SignalP"/>
    </source>
</evidence>
<dbReference type="GO" id="GO:0030246">
    <property type="term" value="F:carbohydrate binding"/>
    <property type="evidence" value="ECO:0007669"/>
    <property type="project" value="InterPro"/>
</dbReference>
<evidence type="ECO:0000313" key="11">
    <source>
        <dbReference type="Proteomes" id="UP000192610"/>
    </source>
</evidence>
<feature type="chain" id="PRO_5010710541" evidence="6">
    <location>
        <begin position="23"/>
        <end position="647"/>
    </location>
</feature>
<organism evidence="10 11">
    <name type="scientific">Niastella yeongjuensis</name>
    <dbReference type="NCBI Taxonomy" id="354355"/>
    <lineage>
        <taxon>Bacteria</taxon>
        <taxon>Pseudomonadati</taxon>
        <taxon>Bacteroidota</taxon>
        <taxon>Chitinophagia</taxon>
        <taxon>Chitinophagales</taxon>
        <taxon>Chitinophagaceae</taxon>
        <taxon>Niastella</taxon>
    </lineage>
</organism>
<evidence type="ECO:0000259" key="9">
    <source>
        <dbReference type="Pfam" id="PF14509"/>
    </source>
</evidence>
<dbReference type="InterPro" id="IPR013780">
    <property type="entry name" value="Glyco_hydro_b"/>
</dbReference>
<dbReference type="InterPro" id="IPR014718">
    <property type="entry name" value="GH-type_carb-bd"/>
</dbReference>
<name>A0A1V9EWS8_9BACT</name>
<keyword evidence="3" id="KW-0378">Hydrolase</keyword>
<evidence type="ECO:0000313" key="10">
    <source>
        <dbReference type="EMBL" id="OQP50512.1"/>
    </source>
</evidence>
<dbReference type="Pfam" id="PF10566">
    <property type="entry name" value="Glyco_hydro_97"/>
    <property type="match status" value="1"/>
</dbReference>